<gene>
    <name evidence="2" type="ORF">EJN90_07370</name>
</gene>
<feature type="domain" description="Xylose isomerase-like TIM barrel" evidence="1">
    <location>
        <begin position="49"/>
        <end position="275"/>
    </location>
</feature>
<proteinExistence type="predicted"/>
<evidence type="ECO:0000259" key="1">
    <source>
        <dbReference type="Pfam" id="PF01261"/>
    </source>
</evidence>
<dbReference type="AlphaFoldDB" id="A0A3S9HAW5"/>
<reference evidence="3" key="1">
    <citation type="submission" date="2018-12" db="EMBL/GenBank/DDBJ databases">
        <title>Complete genome sequencing of Jeotgalibaca sp. H21T32.</title>
        <authorList>
            <person name="Bae J.-W."/>
            <person name="Lee S.-Y."/>
        </authorList>
    </citation>
    <scope>NUCLEOTIDE SEQUENCE [LARGE SCALE GENOMIC DNA]</scope>
    <source>
        <strain evidence="3">H21T32</strain>
    </source>
</reference>
<dbReference type="EMBL" id="CP034465">
    <property type="protein sequence ID" value="AZP04467.1"/>
    <property type="molecule type" value="Genomic_DNA"/>
</dbReference>
<dbReference type="KEGG" id="jeh:EJN90_07370"/>
<dbReference type="PANTHER" id="PTHR12110">
    <property type="entry name" value="HYDROXYPYRUVATE ISOMERASE"/>
    <property type="match status" value="1"/>
</dbReference>
<dbReference type="Gene3D" id="3.20.20.150">
    <property type="entry name" value="Divalent-metal-dependent TIM barrel enzymes"/>
    <property type="match status" value="1"/>
</dbReference>
<dbReference type="RefSeq" id="WP_126109913.1">
    <property type="nucleotide sequence ID" value="NZ_CP034465.1"/>
</dbReference>
<protein>
    <submittedName>
        <fullName evidence="2">Sugar phosphate isomerase/epimerase</fullName>
    </submittedName>
</protein>
<sequence length="281" mass="31699">MTTVPLQLGIRAHDLGQLPIEKLTQKMNDYHFTHAHFAIKKSFPDSLRSVQKMTPGTANYIHSHFSKAGIKISILGSYVNLSSLDLSVRKQAIADFKKHIYLAKDFGASMVATETGSVGNGYTEENFTEEAYQIALESVREIVAEAEKFGVVVAIESGINHPIYTAPLLRRLVDEVNSPNIKVILDCANLMSVTNYQKQEEVIEEAFRLLDDYIIALHIKDFIVEDNKIKIVPVGQGWMKYEAIMHYAKYESPHIFTSLEATTEPHLEESIALIKRIYDKV</sequence>
<dbReference type="InterPro" id="IPR036237">
    <property type="entry name" value="Xyl_isomerase-like_sf"/>
</dbReference>
<dbReference type="InterPro" id="IPR050312">
    <property type="entry name" value="IolE/XylAMocC-like"/>
</dbReference>
<name>A0A3S9HAW5_9LACT</name>
<accession>A0A3S9HAW5</accession>
<dbReference type="SUPFAM" id="SSF51658">
    <property type="entry name" value="Xylose isomerase-like"/>
    <property type="match status" value="1"/>
</dbReference>
<dbReference type="GO" id="GO:0016853">
    <property type="term" value="F:isomerase activity"/>
    <property type="evidence" value="ECO:0007669"/>
    <property type="project" value="UniProtKB-KW"/>
</dbReference>
<evidence type="ECO:0000313" key="3">
    <source>
        <dbReference type="Proteomes" id="UP000273326"/>
    </source>
</evidence>
<dbReference type="OrthoDB" id="2063291at2"/>
<dbReference type="InterPro" id="IPR013022">
    <property type="entry name" value="Xyl_isomerase-like_TIM-brl"/>
</dbReference>
<keyword evidence="2" id="KW-0413">Isomerase</keyword>
<organism evidence="2 3">
    <name type="scientific">Jeotgalibaca ciconiae</name>
    <dbReference type="NCBI Taxonomy" id="2496265"/>
    <lineage>
        <taxon>Bacteria</taxon>
        <taxon>Bacillati</taxon>
        <taxon>Bacillota</taxon>
        <taxon>Bacilli</taxon>
        <taxon>Lactobacillales</taxon>
        <taxon>Carnobacteriaceae</taxon>
        <taxon>Jeotgalibaca</taxon>
    </lineage>
</organism>
<dbReference type="Pfam" id="PF01261">
    <property type="entry name" value="AP_endonuc_2"/>
    <property type="match status" value="1"/>
</dbReference>
<evidence type="ECO:0000313" key="2">
    <source>
        <dbReference type="EMBL" id="AZP04467.1"/>
    </source>
</evidence>
<dbReference type="Proteomes" id="UP000273326">
    <property type="component" value="Chromosome"/>
</dbReference>
<keyword evidence="3" id="KW-1185">Reference proteome</keyword>